<name>A0AAV4F4H3_9GAST</name>
<dbReference type="Proteomes" id="UP000762676">
    <property type="component" value="Unassembled WGS sequence"/>
</dbReference>
<evidence type="ECO:0000313" key="2">
    <source>
        <dbReference type="Proteomes" id="UP000762676"/>
    </source>
</evidence>
<proteinExistence type="predicted"/>
<accession>A0AAV4F4H3</accession>
<evidence type="ECO:0000313" key="1">
    <source>
        <dbReference type="EMBL" id="GFR68159.1"/>
    </source>
</evidence>
<reference evidence="1 2" key="1">
    <citation type="journal article" date="2021" name="Elife">
        <title>Chloroplast acquisition without the gene transfer in kleptoplastic sea slugs, Plakobranchus ocellatus.</title>
        <authorList>
            <person name="Maeda T."/>
            <person name="Takahashi S."/>
            <person name="Yoshida T."/>
            <person name="Shimamura S."/>
            <person name="Takaki Y."/>
            <person name="Nagai Y."/>
            <person name="Toyoda A."/>
            <person name="Suzuki Y."/>
            <person name="Arimoto A."/>
            <person name="Ishii H."/>
            <person name="Satoh N."/>
            <person name="Nishiyama T."/>
            <person name="Hasebe M."/>
            <person name="Maruyama T."/>
            <person name="Minagawa J."/>
            <person name="Obokata J."/>
            <person name="Shigenobu S."/>
        </authorList>
    </citation>
    <scope>NUCLEOTIDE SEQUENCE [LARGE SCALE GENOMIC DNA]</scope>
</reference>
<keyword evidence="2" id="KW-1185">Reference proteome</keyword>
<dbReference type="AlphaFoldDB" id="A0AAV4F4H3"/>
<comment type="caution">
    <text evidence="1">The sequence shown here is derived from an EMBL/GenBank/DDBJ whole genome shotgun (WGS) entry which is preliminary data.</text>
</comment>
<dbReference type="EMBL" id="BMAT01000546">
    <property type="protein sequence ID" value="GFR68159.1"/>
    <property type="molecule type" value="Genomic_DNA"/>
</dbReference>
<sequence>MVRKSVQDNSFKRKDQVTTKITTKDIKHQLLFQRFVTGARGAYVDNNDLFKFELSSHPSTLFDRSGLKREPDNASLADVIWNMAICSTMLFDLPQEVGALLEHQHVIGLTR</sequence>
<organism evidence="1 2">
    <name type="scientific">Elysia marginata</name>
    <dbReference type="NCBI Taxonomy" id="1093978"/>
    <lineage>
        <taxon>Eukaryota</taxon>
        <taxon>Metazoa</taxon>
        <taxon>Spiralia</taxon>
        <taxon>Lophotrochozoa</taxon>
        <taxon>Mollusca</taxon>
        <taxon>Gastropoda</taxon>
        <taxon>Heterobranchia</taxon>
        <taxon>Euthyneura</taxon>
        <taxon>Panpulmonata</taxon>
        <taxon>Sacoglossa</taxon>
        <taxon>Placobranchoidea</taxon>
        <taxon>Plakobranchidae</taxon>
        <taxon>Elysia</taxon>
    </lineage>
</organism>
<gene>
    <name evidence="1" type="ORF">ElyMa_000269700</name>
</gene>
<protein>
    <submittedName>
        <fullName evidence="1">Uncharacterized protein</fullName>
    </submittedName>
</protein>